<keyword evidence="3" id="KW-0479">Metal-binding</keyword>
<dbReference type="InterPro" id="IPR013083">
    <property type="entry name" value="Znf_RING/FYVE/PHD"/>
</dbReference>
<feature type="domain" description="RING-type" evidence="9">
    <location>
        <begin position="132"/>
        <end position="168"/>
    </location>
</feature>
<name>Q6ZKZ9_ORYSJ</name>
<keyword evidence="5" id="KW-0862">Zinc</keyword>
<evidence type="ECO:0000256" key="1">
    <source>
        <dbReference type="ARBA" id="ARBA00000900"/>
    </source>
</evidence>
<organism evidence="10 12">
    <name type="scientific">Oryza sativa subsp. japonica</name>
    <name type="common">Rice</name>
    <dbReference type="NCBI Taxonomy" id="39947"/>
    <lineage>
        <taxon>Eukaryota</taxon>
        <taxon>Viridiplantae</taxon>
        <taxon>Streptophyta</taxon>
        <taxon>Embryophyta</taxon>
        <taxon>Tracheophyta</taxon>
        <taxon>Spermatophyta</taxon>
        <taxon>Magnoliopsida</taxon>
        <taxon>Liliopsida</taxon>
        <taxon>Poales</taxon>
        <taxon>Poaceae</taxon>
        <taxon>BOP clade</taxon>
        <taxon>Oryzoideae</taxon>
        <taxon>Oryzeae</taxon>
        <taxon>Oryzinae</taxon>
        <taxon>Oryza</taxon>
        <taxon>Oryza sativa</taxon>
    </lineage>
</organism>
<evidence type="ECO:0000256" key="2">
    <source>
        <dbReference type="ARBA" id="ARBA00012483"/>
    </source>
</evidence>
<comment type="catalytic activity">
    <reaction evidence="1">
        <text>S-ubiquitinyl-[E2 ubiquitin-conjugating enzyme]-L-cysteine + [acceptor protein]-L-lysine = [E2 ubiquitin-conjugating enzyme]-L-cysteine + N(6)-ubiquitinyl-[acceptor protein]-L-lysine.</text>
        <dbReference type="EC" id="2.3.2.27"/>
    </reaction>
</comment>
<accession>Q6ZKZ9</accession>
<gene>
    <name evidence="11" type="ORF">OJ1118_E12.25</name>
    <name evidence="10" type="ORF">OJ1715_A07.6</name>
</gene>
<reference evidence="12" key="3">
    <citation type="journal article" date="2005" name="Nature">
        <title>The map-based sequence of the rice genome.</title>
        <authorList>
            <consortium name="International rice genome sequencing project (IRGSP)"/>
            <person name="Matsumoto T."/>
            <person name="Wu J."/>
            <person name="Kanamori H."/>
            <person name="Katayose Y."/>
            <person name="Fujisawa M."/>
            <person name="Namiki N."/>
            <person name="Mizuno H."/>
            <person name="Yamamoto K."/>
            <person name="Antonio B.A."/>
            <person name="Baba T."/>
            <person name="Sakata K."/>
            <person name="Nagamura Y."/>
            <person name="Aoki H."/>
            <person name="Arikawa K."/>
            <person name="Arita K."/>
            <person name="Bito T."/>
            <person name="Chiden Y."/>
            <person name="Fujitsuka N."/>
            <person name="Fukunaka R."/>
            <person name="Hamada M."/>
            <person name="Harada C."/>
            <person name="Hayashi A."/>
            <person name="Hijishita S."/>
            <person name="Honda M."/>
            <person name="Hosokawa S."/>
            <person name="Ichikawa Y."/>
            <person name="Idonuma A."/>
            <person name="Iijima M."/>
            <person name="Ikeda M."/>
            <person name="Ikeno M."/>
            <person name="Ito K."/>
            <person name="Ito S."/>
            <person name="Ito T."/>
            <person name="Ito Y."/>
            <person name="Ito Y."/>
            <person name="Iwabuchi A."/>
            <person name="Kamiya K."/>
            <person name="Karasawa W."/>
            <person name="Kurita K."/>
            <person name="Katagiri S."/>
            <person name="Kikuta A."/>
            <person name="Kobayashi H."/>
            <person name="Kobayashi N."/>
            <person name="Machita K."/>
            <person name="Maehara T."/>
            <person name="Masukawa M."/>
            <person name="Mizubayashi T."/>
            <person name="Mukai Y."/>
            <person name="Nagasaki H."/>
            <person name="Nagata Y."/>
            <person name="Naito S."/>
            <person name="Nakashima M."/>
            <person name="Nakama Y."/>
            <person name="Nakamichi Y."/>
            <person name="Nakamura M."/>
            <person name="Meguro A."/>
            <person name="Negishi M."/>
            <person name="Ohta I."/>
            <person name="Ohta T."/>
            <person name="Okamoto M."/>
            <person name="Ono N."/>
            <person name="Saji S."/>
            <person name="Sakaguchi M."/>
            <person name="Sakai K."/>
            <person name="Shibata M."/>
            <person name="Shimokawa T."/>
            <person name="Song J."/>
            <person name="Takazaki Y."/>
            <person name="Terasawa K."/>
            <person name="Tsugane M."/>
            <person name="Tsuji K."/>
            <person name="Ueda S."/>
            <person name="Waki K."/>
            <person name="Yamagata H."/>
            <person name="Yamamoto M."/>
            <person name="Yamamoto S."/>
            <person name="Yamane H."/>
            <person name="Yoshiki S."/>
            <person name="Yoshihara R."/>
            <person name="Yukawa K."/>
            <person name="Zhong H."/>
            <person name="Yano M."/>
            <person name="Yuan Q."/>
            <person name="Ouyang S."/>
            <person name="Liu J."/>
            <person name="Jones K.M."/>
            <person name="Gansberger K."/>
            <person name="Moffat K."/>
            <person name="Hill J."/>
            <person name="Bera J."/>
            <person name="Fadrosh D."/>
            <person name="Jin S."/>
            <person name="Johri S."/>
            <person name="Kim M."/>
            <person name="Overton L."/>
            <person name="Reardon M."/>
            <person name="Tsitrin T."/>
            <person name="Vuong H."/>
            <person name="Weaver B."/>
            <person name="Ciecko A."/>
            <person name="Tallon L."/>
            <person name="Jackson J."/>
            <person name="Pai G."/>
            <person name="Aken S.V."/>
            <person name="Utterback T."/>
            <person name="Reidmuller S."/>
            <person name="Feldblyum T."/>
            <person name="Hsiao J."/>
            <person name="Zismann V."/>
            <person name="Iobst S."/>
            <person name="de Vazeille A.R."/>
            <person name="Buell C.R."/>
            <person name="Ying K."/>
            <person name="Li Y."/>
            <person name="Lu T."/>
            <person name="Huang Y."/>
            <person name="Zhao Q."/>
            <person name="Feng Q."/>
            <person name="Zhang L."/>
            <person name="Zhu J."/>
            <person name="Weng Q."/>
            <person name="Mu J."/>
            <person name="Lu Y."/>
            <person name="Fan D."/>
            <person name="Liu Y."/>
            <person name="Guan J."/>
            <person name="Zhang Y."/>
            <person name="Yu S."/>
            <person name="Liu X."/>
            <person name="Zhang Y."/>
            <person name="Hong G."/>
            <person name="Han B."/>
            <person name="Choisne N."/>
            <person name="Demange N."/>
            <person name="Orjeda G."/>
            <person name="Samain S."/>
            <person name="Cattolico L."/>
            <person name="Pelletier E."/>
            <person name="Couloux A."/>
            <person name="Segurens B."/>
            <person name="Wincker P."/>
            <person name="D'Hont A."/>
            <person name="Scarpelli C."/>
            <person name="Weissenbach J."/>
            <person name="Salanoubat M."/>
            <person name="Quetier F."/>
            <person name="Yu Y."/>
            <person name="Kim H.R."/>
            <person name="Rambo T."/>
            <person name="Currie J."/>
            <person name="Collura K."/>
            <person name="Luo M."/>
            <person name="Yang T."/>
            <person name="Ammiraju J.S.S."/>
            <person name="Engler F."/>
            <person name="Soderlund C."/>
            <person name="Wing R.A."/>
            <person name="Palmer L.E."/>
            <person name="de la Bastide M."/>
            <person name="Spiegel L."/>
            <person name="Nascimento L."/>
            <person name="Zutavern T."/>
            <person name="O'Shaughnessy A."/>
            <person name="Dike S."/>
            <person name="Dedhia N."/>
            <person name="Preston R."/>
            <person name="Balija V."/>
            <person name="McCombie W.R."/>
            <person name="Chow T."/>
            <person name="Chen H."/>
            <person name="Chung M."/>
            <person name="Chen C."/>
            <person name="Shaw J."/>
            <person name="Wu H."/>
            <person name="Hsiao K."/>
            <person name="Chao Y."/>
            <person name="Chu M."/>
            <person name="Cheng C."/>
            <person name="Hour A."/>
            <person name="Lee P."/>
            <person name="Lin S."/>
            <person name="Lin Y."/>
            <person name="Liou J."/>
            <person name="Liu S."/>
            <person name="Hsing Y."/>
            <person name="Raghuvanshi S."/>
            <person name="Mohanty A."/>
            <person name="Bharti A.K."/>
            <person name="Gaur A."/>
            <person name="Gupta V."/>
            <person name="Kumar D."/>
            <person name="Ravi V."/>
            <person name="Vij S."/>
            <person name="Kapur A."/>
            <person name="Khurana P."/>
            <person name="Khurana P."/>
            <person name="Khurana J.P."/>
            <person name="Tyagi A.K."/>
            <person name="Gaikwad K."/>
            <person name="Singh A."/>
            <person name="Dalal V."/>
            <person name="Srivastava S."/>
            <person name="Dixit A."/>
            <person name="Pal A.K."/>
            <person name="Ghazi I.A."/>
            <person name="Yadav M."/>
            <person name="Pandit A."/>
            <person name="Bhargava A."/>
            <person name="Sureshbabu K."/>
            <person name="Batra K."/>
            <person name="Sharma T.R."/>
            <person name="Mohapatra T."/>
            <person name="Singh N.K."/>
            <person name="Messing J."/>
            <person name="Nelson A.B."/>
            <person name="Fuks G."/>
            <person name="Kavchok S."/>
            <person name="Keizer G."/>
            <person name="Linton E."/>
            <person name="Llaca V."/>
            <person name="Song R."/>
            <person name="Tanyolac B."/>
            <person name="Young S."/>
            <person name="Ho-Il K."/>
            <person name="Hahn J.H."/>
            <person name="Sangsakoo G."/>
            <person name="Vanavichit A."/>
            <person name="de Mattos Luiz.A.T."/>
            <person name="Zimmer P.D."/>
            <person name="Malone G."/>
            <person name="Dellagostin O."/>
            <person name="de Oliveira A.C."/>
            <person name="Bevan M."/>
            <person name="Bancroft I."/>
            <person name="Minx P."/>
            <person name="Cordum H."/>
            <person name="Wilson R."/>
            <person name="Cheng Z."/>
            <person name="Jin W."/>
            <person name="Jiang J."/>
            <person name="Leong S.A."/>
            <person name="Iwama H."/>
            <person name="Gojobori T."/>
            <person name="Itoh T."/>
            <person name="Niimura Y."/>
            <person name="Fujii Y."/>
            <person name="Habara T."/>
            <person name="Sakai H."/>
            <person name="Sato Y."/>
            <person name="Wilson G."/>
            <person name="Kumar K."/>
            <person name="McCouch S."/>
            <person name="Juretic N."/>
            <person name="Hoen D."/>
            <person name="Wright S."/>
            <person name="Bruskiewich R."/>
            <person name="Bureau T."/>
            <person name="Miyao A."/>
            <person name="Hirochika H."/>
            <person name="Nishikawa T."/>
            <person name="Kadowaki K."/>
            <person name="Sugiura M."/>
            <person name="Burr B."/>
            <person name="Sasaki T."/>
        </authorList>
    </citation>
    <scope>NUCLEOTIDE SEQUENCE [LARGE SCALE GENOMIC DNA]</scope>
    <source>
        <strain evidence="12">cv. Nipponbare</strain>
    </source>
</reference>
<reference evidence="11" key="1">
    <citation type="submission" date="2001-06" db="EMBL/GenBank/DDBJ databases">
        <title>Oryza sativa nipponbare(GA3) genomic DNA, chromosome 7, BAC clone:OJ1118_E12.</title>
        <authorList>
            <person name="Sasaki T."/>
            <person name="Matsumoto T."/>
            <person name="Yamamoto K."/>
        </authorList>
    </citation>
    <scope>NUCLEOTIDE SEQUENCE</scope>
</reference>
<proteinExistence type="inferred from homology"/>
<dbReference type="GO" id="GO:0008270">
    <property type="term" value="F:zinc ion binding"/>
    <property type="evidence" value="ECO:0007669"/>
    <property type="project" value="UniProtKB-KW"/>
</dbReference>
<evidence type="ECO:0000256" key="4">
    <source>
        <dbReference type="ARBA" id="ARBA00022771"/>
    </source>
</evidence>
<sequence length="257" mass="27807">MAVYMPAAGERRGGRVAVDKCDSDAAVGYGRSGQQVSSAAGASGCYSTTMLFGALAVSFALSFFLITIFICSRALRIARRRRDRPLVMEQEQQRPTPPRFGLDAATIACLPSFPYVRAHDNGEISDTAASVECAVCLSAVDEGEMVRQLHQECIDMWLSSHASCPICRGKAAPADELADSIAARISVTPDVVVRASSPPSRSSAVCSARSPPPLRCRTRSLLLCSSAPPRRSPTAGLKKRREKREKRRKEKKKNMCS</sequence>
<keyword evidence="8" id="KW-1133">Transmembrane helix</keyword>
<dbReference type="Pfam" id="PF13639">
    <property type="entry name" value="zf-RING_2"/>
    <property type="match status" value="1"/>
</dbReference>
<protein>
    <recommendedName>
        <fullName evidence="2">RING-type E3 ubiquitin transferase</fullName>
        <ecNumber evidence="2">2.3.2.27</ecNumber>
    </recommendedName>
</protein>
<dbReference type="PANTHER" id="PTHR14155">
    <property type="entry name" value="RING FINGER DOMAIN-CONTAINING"/>
    <property type="match status" value="1"/>
</dbReference>
<dbReference type="InterPro" id="IPR001841">
    <property type="entry name" value="Znf_RING"/>
</dbReference>
<dbReference type="AlphaFoldDB" id="Q6ZKZ9"/>
<feature type="compositionally biased region" description="Basic residues" evidence="7">
    <location>
        <begin position="237"/>
        <end position="257"/>
    </location>
</feature>
<keyword evidence="4" id="KW-0863">Zinc-finger</keyword>
<evidence type="ECO:0000256" key="6">
    <source>
        <dbReference type="ARBA" id="ARBA00024209"/>
    </source>
</evidence>
<evidence type="ECO:0000313" key="11">
    <source>
        <dbReference type="EMBL" id="BAD30162.1"/>
    </source>
</evidence>
<keyword evidence="8" id="KW-0472">Membrane</keyword>
<evidence type="ECO:0000256" key="3">
    <source>
        <dbReference type="ARBA" id="ARBA00022723"/>
    </source>
</evidence>
<dbReference type="Gene3D" id="3.30.40.10">
    <property type="entry name" value="Zinc/RING finger domain, C3HC4 (zinc finger)"/>
    <property type="match status" value="1"/>
</dbReference>
<evidence type="ECO:0000256" key="8">
    <source>
        <dbReference type="SAM" id="Phobius"/>
    </source>
</evidence>
<dbReference type="InterPro" id="IPR053238">
    <property type="entry name" value="RING-H2_zinc_finger"/>
</dbReference>
<reference evidence="10" key="2">
    <citation type="submission" date="2001-07" db="EMBL/GenBank/DDBJ databases">
        <title>Oryza sativa nipponbare(GA3) genomic DNA, chromosome 7, BAC clone:OJ1715_A07.</title>
        <authorList>
            <person name="Sasaki T."/>
            <person name="Matsumoto T."/>
            <person name="Yamamoto K."/>
        </authorList>
    </citation>
    <scope>NUCLEOTIDE SEQUENCE</scope>
</reference>
<evidence type="ECO:0000313" key="10">
    <source>
        <dbReference type="EMBL" id="BAC83180.1"/>
    </source>
</evidence>
<feature type="region of interest" description="Disordered" evidence="7">
    <location>
        <begin position="224"/>
        <end position="257"/>
    </location>
</feature>
<reference evidence="12" key="4">
    <citation type="journal article" date="2008" name="Nucleic Acids Res.">
        <title>The rice annotation project database (RAP-DB): 2008 update.</title>
        <authorList>
            <consortium name="The rice annotation project (RAP)"/>
        </authorList>
    </citation>
    <scope>GENOME REANNOTATION</scope>
    <source>
        <strain evidence="12">cv. Nipponbare</strain>
    </source>
</reference>
<comment type="similarity">
    <text evidence="6">Belongs to the RING-type zinc finger family. ATL subfamily.</text>
</comment>
<dbReference type="EMBL" id="AP003848">
    <property type="protein sequence ID" value="BAC83180.1"/>
    <property type="molecule type" value="Genomic_DNA"/>
</dbReference>
<dbReference type="Proteomes" id="UP000000763">
    <property type="component" value="Chromosome 7"/>
</dbReference>
<dbReference type="GO" id="GO:0061630">
    <property type="term" value="F:ubiquitin protein ligase activity"/>
    <property type="evidence" value="ECO:0007669"/>
    <property type="project" value="UniProtKB-EC"/>
</dbReference>
<keyword evidence="8" id="KW-0812">Transmembrane</keyword>
<evidence type="ECO:0000259" key="9">
    <source>
        <dbReference type="Pfam" id="PF13639"/>
    </source>
</evidence>
<feature type="transmembrane region" description="Helical" evidence="8">
    <location>
        <begin position="51"/>
        <end position="75"/>
    </location>
</feature>
<evidence type="ECO:0000256" key="5">
    <source>
        <dbReference type="ARBA" id="ARBA00022833"/>
    </source>
</evidence>
<dbReference type="EMBL" id="AP003743">
    <property type="protein sequence ID" value="BAD30162.1"/>
    <property type="molecule type" value="Genomic_DNA"/>
</dbReference>
<evidence type="ECO:0000256" key="7">
    <source>
        <dbReference type="SAM" id="MobiDB-lite"/>
    </source>
</evidence>
<dbReference type="EC" id="2.3.2.27" evidence="2"/>
<dbReference type="SUPFAM" id="SSF57850">
    <property type="entry name" value="RING/U-box"/>
    <property type="match status" value="1"/>
</dbReference>
<evidence type="ECO:0000313" key="12">
    <source>
        <dbReference type="Proteomes" id="UP000000763"/>
    </source>
</evidence>
<dbReference type="PANTHER" id="PTHR14155:SF627">
    <property type="entry name" value="OS06G0192800 PROTEIN"/>
    <property type="match status" value="1"/>
</dbReference>